<dbReference type="PROSITE" id="PS51218">
    <property type="entry name" value="SF3_HELICASE_2"/>
    <property type="match status" value="1"/>
</dbReference>
<evidence type="ECO:0000256" key="5">
    <source>
        <dbReference type="ARBA" id="ARBA00022741"/>
    </source>
</evidence>
<dbReference type="GO" id="GO:0003968">
    <property type="term" value="F:RNA-directed RNA polymerase activity"/>
    <property type="evidence" value="ECO:0007669"/>
    <property type="project" value="UniProtKB-KW"/>
</dbReference>
<evidence type="ECO:0000256" key="10">
    <source>
        <dbReference type="SAM" id="Phobius"/>
    </source>
</evidence>
<evidence type="ECO:0000256" key="3">
    <source>
        <dbReference type="ARBA" id="ARBA00022692"/>
    </source>
</evidence>
<dbReference type="SUPFAM" id="SSF56672">
    <property type="entry name" value="DNA/RNA polymerases"/>
    <property type="match status" value="1"/>
</dbReference>
<evidence type="ECO:0000256" key="2">
    <source>
        <dbReference type="ARBA" id="ARBA00022679"/>
    </source>
</evidence>
<evidence type="ECO:0000256" key="7">
    <source>
        <dbReference type="ARBA" id="ARBA00022840"/>
    </source>
</evidence>
<keyword evidence="8" id="KW-0693">Viral RNA replication</keyword>
<feature type="transmembrane region" description="Helical" evidence="10">
    <location>
        <begin position="564"/>
        <end position="585"/>
    </location>
</feature>
<dbReference type="PROSITE" id="PS50507">
    <property type="entry name" value="RDRP_SSRNA_POS"/>
    <property type="match status" value="1"/>
</dbReference>
<dbReference type="InterPro" id="IPR007094">
    <property type="entry name" value="RNA-dir_pol_PSvirus"/>
</dbReference>
<evidence type="ECO:0000256" key="1">
    <source>
        <dbReference type="ARBA" id="ARBA00022484"/>
    </source>
</evidence>
<protein>
    <submittedName>
        <fullName evidence="13">Polyprotein</fullName>
    </submittedName>
</protein>
<keyword evidence="9 10" id="KW-1133">Transmembrane helix</keyword>
<keyword evidence="1" id="KW-0696">RNA-directed RNA polymerase</keyword>
<feature type="transmembrane region" description="Helical" evidence="10">
    <location>
        <begin position="597"/>
        <end position="618"/>
    </location>
</feature>
<dbReference type="InterPro" id="IPR001205">
    <property type="entry name" value="RNA-dir_pol_C"/>
</dbReference>
<keyword evidence="4" id="KW-0548">Nucleotidyltransferase</keyword>
<feature type="domain" description="RdRp catalytic" evidence="11">
    <location>
        <begin position="1825"/>
        <end position="1947"/>
    </location>
</feature>
<keyword evidence="5" id="KW-0547">Nucleotide-binding</keyword>
<evidence type="ECO:0000259" key="11">
    <source>
        <dbReference type="PROSITE" id="PS50507"/>
    </source>
</evidence>
<dbReference type="Pfam" id="PF00680">
    <property type="entry name" value="RdRP_1"/>
    <property type="match status" value="1"/>
</dbReference>
<reference evidence="13" key="1">
    <citation type="journal article" date="2020" name="Arch. Virol.">
        <title>Creation of a new genus in the family Secoviridae substantiated by sequence variation of newly identified strawberry latent ringspot virus isolates.</title>
        <authorList>
            <person name="Dullemans A.M."/>
            <person name="Botermans M."/>
            <person name="de Kock M.J.D."/>
            <person name="de Krom C.E."/>
            <person name="van der Lee T.A.J."/>
            <person name="Roenhorst J.W."/>
            <person name="Stulemeijer I.J.E."/>
            <person name="Verbeek M."/>
            <person name="Westenberg M."/>
            <person name="van der Vlugt R.A.A."/>
        </authorList>
    </citation>
    <scope>NUCLEOTIDE SEQUENCE</scope>
    <source>
        <strain evidence="13">Lilium_17-007</strain>
    </source>
</reference>
<evidence type="ECO:0000256" key="4">
    <source>
        <dbReference type="ARBA" id="ARBA00022695"/>
    </source>
</evidence>
<keyword evidence="2" id="KW-0808">Transferase</keyword>
<feature type="domain" description="SF3 helicase" evidence="12">
    <location>
        <begin position="857"/>
        <end position="1026"/>
    </location>
</feature>
<accession>A0A5K6SDN0</accession>
<proteinExistence type="predicted"/>
<dbReference type="GO" id="GO:0003723">
    <property type="term" value="F:RNA binding"/>
    <property type="evidence" value="ECO:0007669"/>
    <property type="project" value="InterPro"/>
</dbReference>
<evidence type="ECO:0000259" key="12">
    <source>
        <dbReference type="PROSITE" id="PS51218"/>
    </source>
</evidence>
<dbReference type="InterPro" id="IPR043128">
    <property type="entry name" value="Rev_trsase/Diguanyl_cyclase"/>
</dbReference>
<dbReference type="GO" id="GO:0006351">
    <property type="term" value="P:DNA-templated transcription"/>
    <property type="evidence" value="ECO:0007669"/>
    <property type="project" value="InterPro"/>
</dbReference>
<sequence precursor="true">MGYSRGARGGPARAKLCGVCFASFPDAQERKCHYKKYNCRDAGGNIGGIVETGRCLKAKERNLETMRLREEDRGEDGTFEEIETQFMSELVEFTSILPFAGINFGTITDTVPKIGASFPEKIYRAPLLNIEEFTKYQAPRAGHRNFLAPDRVPDADYLTKGARFYNDHSGFGESKKDYTGLGGEDLRYRFDSDFAPMNSRYLGLSADELKSQFSTGFVSAGVVYPPDSESVIELKLTPADMDEMVQTLSDEWAEWIYFEEDYDEFLNDFLEALPKEQEYPPQECQCTDIVAAPFEVVEVPPQSPVCVLDSADAYIPGTCWCYDSDEDDYIPIAPPVKFTNKKFNLDFTDYCDTEYLSRPEGTVYTETWFIDSPSEQLFFKRGVPLDEAVICEKLPLVNLSPLELMIKHQIEPTGDLLMDIQRALFAHYEKEILPTKKHFDLNGVPTWVVFEDWHMDMRYCLYAPFVKGNQLKHLMTLVDAPLPGWILDFPKRRKSGVVQASGWNPLRYFSKQATLGFLDGVLTKLRELLGPVINAAGFVWDLIIKAKDYAFTMLEDMITRKGEVLKALLQPLLYVGGFLIFLGSLRGLKLIVEQLGIPLAILTAAAVGLGVYVLVQFLGQAHMGALKRSTKIWELVQSWDKPSEVKCIDEQIIEILVEENPEKEEWVRELLASPRSIPECIIDVTHMKDLLSTKCATFKETFEIGSTQASSPGMLFGSGFIWKILLLLCPLSVFGVSTTLSCAKDLITIQGGQDAAGRFFQDVVGGTQEVFYTLTGSKSEFLDYIYATVGVDFQAWRSEVLELTTATPTSIFLGPQERLKRLRSSKDKADRLILQMDSRKVPGAYITHFNNLLQALDRALAECQQALSVGKWRKTPACIWLYGDSHVGKSVCSQYLIDDILDSLDYAQTGRVFSRNGTDSFWSCYKNQSAVLYDDFGAVSEGGHFDEAELIRLIAPAPLPLNMPNLEAKGNTCCTSDFVFITANQAGLTPAAVIHCKKAFENRRLILAEVTAVEGGKYRDRYRFTIHQKNEPYSRDDRFQVMDYEQFLQYAVNQSRQHFTEQVDLRDAPHTQIFSAADQVAAEAEEGFRTAGIKYPFCMLKCLNGNQLTYYSEEKFMEVTETLEPEDADIIRARLDPGVLTQRLQMLLPKAAYTNLKNHFSLGTDPFEQPNSYFNCSQRAKVIGRFLKPKVTEEQLQVNQRGFMAIAKELAQGAIKAISEAPFLVKLLLGFGTLYFVGLPILCWLKSLYSAPSLMTFAALGTMRASGSLSSSQDQETRRTASGRERRRYLLEASGPGATEAKPQDVETELASLSKHLVGFTSIDYPDHHYRGIAVGGTRVLMVYHVWLELQSGCYKVGSLTKTFPFTVNRKNCAFQRLGLKDLVLVDFPPTFVSFPVLKIEKWLLSSHDPFMAGSGWFMEMLFQRNGVLEVAREEADYTLLDTNDVYDAAFLKGVGLNKCVRYTICDDTGTGYRNDFFYVSQCGTPLVANYGKNKGLKIASIHVVHHFSATEKDTIIAGSGSLITREEYEEASLLLGEIKHPLETDRVQASGCMSSDEFFDAETVFPEGLLTPAEAPRQATSSEIHKSLISADLEMCTGEKRKTEPAIICNRDTRLHDKNLDIFKKGMLKYKAVAADMSPVTESETKIWDLTWDSIFDLPGGISKKCHLLTEDENLNGVIGDNEYRGLVVSTSEGWPEVLNRKNGESGKARFLLGLPGCYTLNRDLPMYQRILDLEALCEHTIPCIVGLDTAKDERLPLSKIYQDVKTRLFTILPMEYNFLVRKYFGSFVAELMKLHNCIPTKVGINPLGYDWTILGKRMHAKGTNWFNGDYSRFDGVTPRCLLVEIARRITLLYGDDQGERRLHLMLAATTRLGIAGIGLYRVSGGIPSGFALTVIVNSLVNHFLVRWSWEHMMASSSLFFSDCVELAVVGDDNLVSVKQVAAEDFNLKKLSAYLAKFGFTLKDGSDKNKTDLPEFNPPEQCDFLKRCFKARGDRYLAPLSWLSLSESLHWVRETNMTNAAATQNNVEGFLRELFHYGDKDLYCKWRRDLINVCARNHVPHPTTYSFEELERAWLSGKTVASIFEKEEPELVVVLDAASDIAPNVHIVPPQKCLKWKPEEIPLVVWCGPNCPNQLKNSNNCFQIQAPQGSRYPMRATVRNFLRKVHQRGDEVFFTGALNQSLVHWMAAFYASSYRDSFSHSAYMKSFFGDNDKGLLEAVTAAKGW</sequence>
<dbReference type="Pfam" id="PF00910">
    <property type="entry name" value="RNA_helicase"/>
    <property type="match status" value="1"/>
</dbReference>
<dbReference type="GO" id="GO:0016787">
    <property type="term" value="F:hydrolase activity"/>
    <property type="evidence" value="ECO:0007669"/>
    <property type="project" value="UniProtKB-KW"/>
</dbReference>
<organism evidence="13">
    <name type="scientific">Strawberry latent ringspot virus</name>
    <dbReference type="NCBI Taxonomy" id="28351"/>
    <lineage>
        <taxon>Viruses</taxon>
        <taxon>Riboviria</taxon>
        <taxon>Orthornavirae</taxon>
        <taxon>Pisuviricota</taxon>
        <taxon>Pisoniviricetes</taxon>
        <taxon>Picornavirales</taxon>
        <taxon>Secoviridae</taxon>
        <taxon>Stralarivirus</taxon>
        <taxon>Stralarivirus fragariae</taxon>
    </lineage>
</organism>
<dbReference type="InterPro" id="IPR043502">
    <property type="entry name" value="DNA/RNA_pol_sf"/>
</dbReference>
<keyword evidence="10" id="KW-0472">Membrane</keyword>
<keyword evidence="6" id="KW-0378">Hydrolase</keyword>
<dbReference type="Gene3D" id="1.20.960.20">
    <property type="match status" value="1"/>
</dbReference>
<dbReference type="GO" id="GO:0039694">
    <property type="term" value="P:viral RNA genome replication"/>
    <property type="evidence" value="ECO:0007669"/>
    <property type="project" value="InterPro"/>
</dbReference>
<evidence type="ECO:0000256" key="6">
    <source>
        <dbReference type="ARBA" id="ARBA00022801"/>
    </source>
</evidence>
<dbReference type="Gene3D" id="3.30.70.270">
    <property type="match status" value="1"/>
</dbReference>
<dbReference type="EMBL" id="MG062675">
    <property type="protein sequence ID" value="AWO68041.1"/>
    <property type="molecule type" value="Genomic_RNA"/>
</dbReference>
<dbReference type="GO" id="GO:0005524">
    <property type="term" value="F:ATP binding"/>
    <property type="evidence" value="ECO:0007669"/>
    <property type="project" value="UniProtKB-KW"/>
</dbReference>
<keyword evidence="3 10" id="KW-0812">Transmembrane</keyword>
<evidence type="ECO:0000256" key="9">
    <source>
        <dbReference type="ARBA" id="ARBA00022989"/>
    </source>
</evidence>
<evidence type="ECO:0000256" key="8">
    <source>
        <dbReference type="ARBA" id="ARBA00022953"/>
    </source>
</evidence>
<dbReference type="InterPro" id="IPR000605">
    <property type="entry name" value="Helicase_SF3_ssDNA/RNA_vir"/>
</dbReference>
<dbReference type="InterPro" id="IPR014759">
    <property type="entry name" value="Helicase_SF3_ssRNA_vir"/>
</dbReference>
<name>A0A5K6SDN0_9SECO</name>
<dbReference type="GO" id="GO:0003724">
    <property type="term" value="F:RNA helicase activity"/>
    <property type="evidence" value="ECO:0007669"/>
    <property type="project" value="InterPro"/>
</dbReference>
<keyword evidence="7" id="KW-0067">ATP-binding</keyword>
<evidence type="ECO:0000313" key="13">
    <source>
        <dbReference type="EMBL" id="AWO68041.1"/>
    </source>
</evidence>